<name>A0ABM0U013_CAMSA</name>
<dbReference type="GeneID" id="104717915"/>
<gene>
    <name evidence="3 4" type="primary">LOC104717915</name>
</gene>
<feature type="region of interest" description="Disordered" evidence="1">
    <location>
        <begin position="87"/>
        <end position="144"/>
    </location>
</feature>
<dbReference type="RefSeq" id="XP_010433862.1">
    <property type="nucleotide sequence ID" value="XM_010435560.1"/>
</dbReference>
<organism evidence="2 3">
    <name type="scientific">Camelina sativa</name>
    <name type="common">False flax</name>
    <name type="synonym">Myagrum sativum</name>
    <dbReference type="NCBI Taxonomy" id="90675"/>
    <lineage>
        <taxon>Eukaryota</taxon>
        <taxon>Viridiplantae</taxon>
        <taxon>Streptophyta</taxon>
        <taxon>Embryophyta</taxon>
        <taxon>Tracheophyta</taxon>
        <taxon>Spermatophyta</taxon>
        <taxon>Magnoliopsida</taxon>
        <taxon>eudicotyledons</taxon>
        <taxon>Gunneridae</taxon>
        <taxon>Pentapetalae</taxon>
        <taxon>rosids</taxon>
        <taxon>malvids</taxon>
        <taxon>Brassicales</taxon>
        <taxon>Brassicaceae</taxon>
        <taxon>Camelineae</taxon>
        <taxon>Camelina</taxon>
    </lineage>
</organism>
<sequence length="144" mass="16349">MSSRWSKSSETVSIAEYNILKDKYERLVIENKSLIQTIELLEKTQGRTLERREQIANLANNFGEMQKMLQTFETDIKFIMSVDDDITEMNGGGEASGSARPAKKPKVETKEDVIMLLSDDEEGDQRESNGRQSSSSHQDPFIPM</sequence>
<evidence type="ECO:0000256" key="1">
    <source>
        <dbReference type="SAM" id="MobiDB-lite"/>
    </source>
</evidence>
<proteinExistence type="predicted"/>
<accession>A0ABM0U013</accession>
<evidence type="ECO:0000313" key="3">
    <source>
        <dbReference type="RefSeq" id="XP_010433862.1"/>
    </source>
</evidence>
<evidence type="ECO:0000313" key="4">
    <source>
        <dbReference type="RefSeq" id="XP_019086084.1"/>
    </source>
</evidence>
<keyword evidence="2" id="KW-1185">Reference proteome</keyword>
<protein>
    <submittedName>
        <fullName evidence="3 4">Uncharacterized protein LOC104717915</fullName>
    </submittedName>
</protein>
<dbReference type="Proteomes" id="UP000694864">
    <property type="component" value="Chromosome 10"/>
</dbReference>
<reference evidence="2" key="2">
    <citation type="journal article" date="2014" name="Nat. Commun.">
        <title>The emerging biofuel crop Camelina sativa retains a highly undifferentiated hexaploid genome structure.</title>
        <authorList>
            <person name="Kagale S."/>
            <person name="Koh C."/>
            <person name="Nixon J."/>
            <person name="Bollina V."/>
            <person name="Clarke W.E."/>
            <person name="Tuteja R."/>
            <person name="Spillane C."/>
            <person name="Robinson S.J."/>
            <person name="Links M.G."/>
            <person name="Clarke C."/>
            <person name="Higgins E.E."/>
            <person name="Huebert T."/>
            <person name="Sharpe A.G."/>
            <person name="Parkin I.A."/>
        </authorList>
    </citation>
    <scope>NUCLEOTIDE SEQUENCE [LARGE SCALE GENOMIC DNA]</scope>
    <source>
        <strain evidence="2">r\DH55</strain>
    </source>
</reference>
<reference evidence="2" key="1">
    <citation type="journal article" date="1997" name="Nucleic Acids Res.">
        <title>tRNAscan-SE: a program for improved detection of transfer RNA genes in genomic sequence.</title>
        <authorList>
            <person name="Lowe T.M."/>
            <person name="Eddy S.R."/>
        </authorList>
    </citation>
    <scope>NUCLEOTIDE SEQUENCE [LARGE SCALE GENOMIC DNA]</scope>
    <source>
        <strain evidence="2">r\DH55</strain>
    </source>
</reference>
<evidence type="ECO:0000313" key="2">
    <source>
        <dbReference type="Proteomes" id="UP000694864"/>
    </source>
</evidence>
<dbReference type="RefSeq" id="XP_019086084.1">
    <property type="nucleotide sequence ID" value="XM_019230539.1"/>
</dbReference>
<reference evidence="3 4" key="3">
    <citation type="submission" date="2025-05" db="UniProtKB">
        <authorList>
            <consortium name="RefSeq"/>
        </authorList>
    </citation>
    <scope>IDENTIFICATION</scope>
    <source>
        <tissue evidence="3 4">Leaf</tissue>
    </source>
</reference>